<name>A0A163RM68_9CELL</name>
<evidence type="ECO:0000256" key="1">
    <source>
        <dbReference type="SAM" id="MobiDB-lite"/>
    </source>
</evidence>
<feature type="region of interest" description="Disordered" evidence="1">
    <location>
        <begin position="1"/>
        <end position="21"/>
    </location>
</feature>
<gene>
    <name evidence="2" type="ORF">OJAG_19590</name>
</gene>
<evidence type="ECO:0000313" key="3">
    <source>
        <dbReference type="Proteomes" id="UP000076447"/>
    </source>
</evidence>
<reference evidence="2 3" key="1">
    <citation type="submission" date="2016-01" db="EMBL/GenBank/DDBJ databases">
        <title>Genome sequence of Oerskovia enterophila VJag, an agar and cellulose degrading bacterium.</title>
        <authorList>
            <person name="Poehlein A."/>
            <person name="Jag V."/>
            <person name="Bengelsdorf F."/>
            <person name="Duerre P."/>
            <person name="Daniel R."/>
        </authorList>
    </citation>
    <scope>NUCLEOTIDE SEQUENCE [LARGE SCALE GENOMIC DNA]</scope>
    <source>
        <strain evidence="2 3">VJag</strain>
    </source>
</reference>
<dbReference type="Proteomes" id="UP000076447">
    <property type="component" value="Unassembled WGS sequence"/>
</dbReference>
<sequence length="319" mass="35709">MPRKRPSAAPPPVPPLFTTEETHPEIASMQAVAATEDWAAVAALLEELSPVDRDFALRYLSDVEGVEGLLERALEDDPRDPLLRTLLAERYVHIGWGIRSRYRAEHVSREQFVQFHDWLRRAEQILLEVCAEHPIFVLAWDVRLTTARGLELGHSEARRRYGRLASLDPHSYVAQKALLQQLCPKWSGSWEDAHGFATECAESAPAGAPNGAVVALAHIEHWLELDPPEKERYMASAAVRDDLRRAAARSVRHPEHREDFHSVGAHNAFALAFLLGDHEEDAAAHLRVIGNRASGAPWDYVDDPVTYFSYFRDAALAAG</sequence>
<organism evidence="2 3">
    <name type="scientific">Oerskovia enterophila</name>
    <dbReference type="NCBI Taxonomy" id="43678"/>
    <lineage>
        <taxon>Bacteria</taxon>
        <taxon>Bacillati</taxon>
        <taxon>Actinomycetota</taxon>
        <taxon>Actinomycetes</taxon>
        <taxon>Micrococcales</taxon>
        <taxon>Cellulomonadaceae</taxon>
        <taxon>Oerskovia</taxon>
    </lineage>
</organism>
<protein>
    <recommendedName>
        <fullName evidence="4">DUF4034 domain-containing protein</fullName>
    </recommendedName>
</protein>
<accession>A0A163RM68</accession>
<evidence type="ECO:0000313" key="2">
    <source>
        <dbReference type="EMBL" id="KZM35354.1"/>
    </source>
</evidence>
<evidence type="ECO:0008006" key="4">
    <source>
        <dbReference type="Google" id="ProtNLM"/>
    </source>
</evidence>
<dbReference type="PATRIC" id="fig|43678.3.peg.2042"/>
<dbReference type="STRING" id="43678.OJAG_19590"/>
<comment type="caution">
    <text evidence="2">The sequence shown here is derived from an EMBL/GenBank/DDBJ whole genome shotgun (WGS) entry which is preliminary data.</text>
</comment>
<dbReference type="RefSeq" id="WP_197487049.1">
    <property type="nucleotide sequence ID" value="NZ_LRIE01000071.1"/>
</dbReference>
<dbReference type="AlphaFoldDB" id="A0A163RM68"/>
<dbReference type="EMBL" id="LRIE01000071">
    <property type="protein sequence ID" value="KZM35354.1"/>
    <property type="molecule type" value="Genomic_DNA"/>
</dbReference>
<proteinExistence type="predicted"/>